<evidence type="ECO:0000313" key="3">
    <source>
        <dbReference type="EMBL" id="CAL5026926.1"/>
    </source>
</evidence>
<dbReference type="PANTHER" id="PTHR34708:SF4">
    <property type="entry name" value="DUF295 DOMAIN-CONTAINING PROTEIN"/>
    <property type="match status" value="1"/>
</dbReference>
<name>A0ABC9CW28_9POAL</name>
<dbReference type="Pfam" id="PF03478">
    <property type="entry name" value="Beta-prop_KIB1-4"/>
    <property type="match status" value="1"/>
</dbReference>
<dbReference type="PANTHER" id="PTHR34708">
    <property type="entry name" value="OS07G0440000 PROTEIN"/>
    <property type="match status" value="1"/>
</dbReference>
<sequence length="425" mass="45803">MASSSWPWATLPPDLLRFITSDGFGLPLESYSSVRGVCTAWRSALPPPTPLLLAVSGFDAPRHRQVHPGQLVSASLLTADPDHHYHRSPFRLSDLPTGGDLVGSSNGWIAVDPIWPGIFLINPLAAPGGEVVLEPLRDGGGGGEPVLKVAFAPNPTPGDYTAVAICGPRRLAYATTRDDAATCGRRWTLVDVAVADERDRLVDLVYDAGASGKAYCVTAHGEVHVFHAPGSSCRRRRPRVSPLHPQPQGAKRGAAASGLFAPPYDEAARLTGAAKSIFLSGGSLYQVWRNAAAAVSWRTPEGGRFGVAKDEVFVLKYDPNNPKRRRPCWNAVSDLGGCSVFVGKNSPVVLRPEDATGVRPNCVYWINEESRFQPMVLDMATRKSTMLPFGAKGESREARRPLCWFFLNDKVASIDGDGSKVDNDE</sequence>
<reference evidence="3 4" key="2">
    <citation type="submission" date="2024-10" db="EMBL/GenBank/DDBJ databases">
        <authorList>
            <person name="Ryan C."/>
        </authorList>
    </citation>
    <scope>NUCLEOTIDE SEQUENCE [LARGE SCALE GENOMIC DNA]</scope>
</reference>
<evidence type="ECO:0000259" key="2">
    <source>
        <dbReference type="Pfam" id="PF03478"/>
    </source>
</evidence>
<organism evidence="3 4">
    <name type="scientific">Urochloa decumbens</name>
    <dbReference type="NCBI Taxonomy" id="240449"/>
    <lineage>
        <taxon>Eukaryota</taxon>
        <taxon>Viridiplantae</taxon>
        <taxon>Streptophyta</taxon>
        <taxon>Embryophyta</taxon>
        <taxon>Tracheophyta</taxon>
        <taxon>Spermatophyta</taxon>
        <taxon>Magnoliopsida</taxon>
        <taxon>Liliopsida</taxon>
        <taxon>Poales</taxon>
        <taxon>Poaceae</taxon>
        <taxon>PACMAD clade</taxon>
        <taxon>Panicoideae</taxon>
        <taxon>Panicodae</taxon>
        <taxon>Paniceae</taxon>
        <taxon>Melinidinae</taxon>
        <taxon>Urochloa</taxon>
    </lineage>
</organism>
<proteinExistence type="predicted"/>
<reference evidence="4" key="1">
    <citation type="submission" date="2024-06" db="EMBL/GenBank/DDBJ databases">
        <authorList>
            <person name="Ryan C."/>
        </authorList>
    </citation>
    <scope>NUCLEOTIDE SEQUENCE [LARGE SCALE GENOMIC DNA]</scope>
</reference>
<dbReference type="AlphaFoldDB" id="A0ABC9CW28"/>
<dbReference type="Proteomes" id="UP001497457">
    <property type="component" value="Chromosome 30rd"/>
</dbReference>
<evidence type="ECO:0000313" key="4">
    <source>
        <dbReference type="Proteomes" id="UP001497457"/>
    </source>
</evidence>
<dbReference type="InterPro" id="IPR005174">
    <property type="entry name" value="KIB1-4_b-propeller"/>
</dbReference>
<protein>
    <recommendedName>
        <fullName evidence="2">KIB1-4 beta-propeller domain-containing protein</fullName>
    </recommendedName>
</protein>
<evidence type="ECO:0000256" key="1">
    <source>
        <dbReference type="SAM" id="MobiDB-lite"/>
    </source>
</evidence>
<keyword evidence="4" id="KW-1185">Reference proteome</keyword>
<feature type="domain" description="KIB1-4 beta-propeller" evidence="2">
    <location>
        <begin position="90"/>
        <end position="367"/>
    </location>
</feature>
<gene>
    <name evidence="3" type="ORF">URODEC1_LOCUS79053</name>
</gene>
<accession>A0ABC9CW28</accession>
<feature type="region of interest" description="Disordered" evidence="1">
    <location>
        <begin position="235"/>
        <end position="254"/>
    </location>
</feature>
<dbReference type="EMBL" id="OZ075140">
    <property type="protein sequence ID" value="CAL5026926.1"/>
    <property type="molecule type" value="Genomic_DNA"/>
</dbReference>